<dbReference type="EMBL" id="BGZK01006037">
    <property type="protein sequence ID" value="GBP16451.1"/>
    <property type="molecule type" value="Genomic_DNA"/>
</dbReference>
<feature type="region of interest" description="Disordered" evidence="1">
    <location>
        <begin position="182"/>
        <end position="226"/>
    </location>
</feature>
<protein>
    <submittedName>
        <fullName evidence="2">Uncharacterized protein</fullName>
    </submittedName>
</protein>
<feature type="compositionally biased region" description="Polar residues" evidence="1">
    <location>
        <begin position="8"/>
        <end position="27"/>
    </location>
</feature>
<feature type="region of interest" description="Disordered" evidence="1">
    <location>
        <begin position="1"/>
        <end position="38"/>
    </location>
</feature>
<organism evidence="2 3">
    <name type="scientific">Eumeta variegata</name>
    <name type="common">Bagworm moth</name>
    <name type="synonym">Eumeta japonica</name>
    <dbReference type="NCBI Taxonomy" id="151549"/>
    <lineage>
        <taxon>Eukaryota</taxon>
        <taxon>Metazoa</taxon>
        <taxon>Ecdysozoa</taxon>
        <taxon>Arthropoda</taxon>
        <taxon>Hexapoda</taxon>
        <taxon>Insecta</taxon>
        <taxon>Pterygota</taxon>
        <taxon>Neoptera</taxon>
        <taxon>Endopterygota</taxon>
        <taxon>Lepidoptera</taxon>
        <taxon>Glossata</taxon>
        <taxon>Ditrysia</taxon>
        <taxon>Tineoidea</taxon>
        <taxon>Psychidae</taxon>
        <taxon>Oiketicinae</taxon>
        <taxon>Eumeta</taxon>
    </lineage>
</organism>
<feature type="compositionally biased region" description="Pro residues" evidence="1">
    <location>
        <begin position="205"/>
        <end position="214"/>
    </location>
</feature>
<evidence type="ECO:0000313" key="3">
    <source>
        <dbReference type="Proteomes" id="UP000299102"/>
    </source>
</evidence>
<reference evidence="2 3" key="1">
    <citation type="journal article" date="2019" name="Commun. Biol.">
        <title>The bagworm genome reveals a unique fibroin gene that provides high tensile strength.</title>
        <authorList>
            <person name="Kono N."/>
            <person name="Nakamura H."/>
            <person name="Ohtoshi R."/>
            <person name="Tomita M."/>
            <person name="Numata K."/>
            <person name="Arakawa K."/>
        </authorList>
    </citation>
    <scope>NUCLEOTIDE SEQUENCE [LARGE SCALE GENOMIC DNA]</scope>
</reference>
<dbReference type="STRING" id="151549.A0A4C1TR31"/>
<feature type="compositionally biased region" description="Low complexity" evidence="1">
    <location>
        <begin position="182"/>
        <end position="204"/>
    </location>
</feature>
<keyword evidence="3" id="KW-1185">Reference proteome</keyword>
<dbReference type="AlphaFoldDB" id="A0A4C1TR31"/>
<name>A0A4C1TR31_EUMVA</name>
<proteinExistence type="predicted"/>
<gene>
    <name evidence="2" type="ORF">EVAR_71087_1</name>
</gene>
<dbReference type="Proteomes" id="UP000299102">
    <property type="component" value="Unassembled WGS sequence"/>
</dbReference>
<accession>A0A4C1TR31</accession>
<evidence type="ECO:0000313" key="2">
    <source>
        <dbReference type="EMBL" id="GBP16451.1"/>
    </source>
</evidence>
<dbReference type="OrthoDB" id="283111at2759"/>
<sequence length="255" mass="27528">MNKHETSVTKNATNLMEATSGSKSGQKSKYAKLQSIPNTAPSVSAIEFSQKNGELKQNDNETVEKITNLEQQPVQNMQKSQTQLQHQQQPQQLRDANQTSFQMVFPQIATVMSSSKAETKSGLRSPISSPLALRKNIGLPPVSPKSTPPLARKHYPLAYNASYGGNNISTPIMIPAVPPRMMAAPSTSSPASSLSLSSSTSSPSSSPPPPPLPSRAPKMPSSGNLPKLLNESFLLVSNLKARSQHLLRHPQRRSS</sequence>
<comment type="caution">
    <text evidence="2">The sequence shown here is derived from an EMBL/GenBank/DDBJ whole genome shotgun (WGS) entry which is preliminary data.</text>
</comment>
<evidence type="ECO:0000256" key="1">
    <source>
        <dbReference type="SAM" id="MobiDB-lite"/>
    </source>
</evidence>